<dbReference type="Proteomes" id="UP000054843">
    <property type="component" value="Unassembled WGS sequence"/>
</dbReference>
<keyword evidence="2" id="KW-1185">Reference proteome</keyword>
<dbReference type="AlphaFoldDB" id="A0A0V1MHR0"/>
<organism evidence="1 2">
    <name type="scientific">Trichinella papuae</name>
    <dbReference type="NCBI Taxonomy" id="268474"/>
    <lineage>
        <taxon>Eukaryota</taxon>
        <taxon>Metazoa</taxon>
        <taxon>Ecdysozoa</taxon>
        <taxon>Nematoda</taxon>
        <taxon>Enoplea</taxon>
        <taxon>Dorylaimia</taxon>
        <taxon>Trichinellida</taxon>
        <taxon>Trichinellidae</taxon>
        <taxon>Trichinella</taxon>
    </lineage>
</organism>
<proteinExistence type="predicted"/>
<comment type="caution">
    <text evidence="1">The sequence shown here is derived from an EMBL/GenBank/DDBJ whole genome shotgun (WGS) entry which is preliminary data.</text>
</comment>
<dbReference type="OrthoDB" id="5932496at2759"/>
<name>A0A0V1MHR0_9BILA</name>
<evidence type="ECO:0000313" key="1">
    <source>
        <dbReference type="EMBL" id="KRZ71321.1"/>
    </source>
</evidence>
<evidence type="ECO:0000313" key="2">
    <source>
        <dbReference type="Proteomes" id="UP000054843"/>
    </source>
</evidence>
<sequence>MNLPAILSTSNKCNEPLSRAGSFVASTGLLPRSSLSDDAPVSTCGFVSAAVLSVRLLPALPPLFPSSRFVGRARVQYLLTNNNNDHHRISQGQTLSLPPPPTTTTFHRNPSVIFKYRSTVRYIKESAKIYPRPYHRSYSFFLLNPKQRQIALQITPDKAAWKKYSNKIAAVKQTSASAYCNRQVRRSKHRQSVGWRLSIPGIEAILSSPETRIYMREEEPESICGKYALADAIAAIIRLCAKLALTRQLRPESQKHDVGKHFFGCIREENVPGTAVQSNSRVVQCSTVEKIGAVNNEPATSSNQIKEWSNCRINFHRVFLLVVIGEYVSRFELISLSKQNKFN</sequence>
<reference evidence="1 2" key="1">
    <citation type="submission" date="2015-01" db="EMBL/GenBank/DDBJ databases">
        <title>Evolution of Trichinella species and genotypes.</title>
        <authorList>
            <person name="Korhonen P.K."/>
            <person name="Edoardo P."/>
            <person name="Giuseppe L.R."/>
            <person name="Gasser R.B."/>
        </authorList>
    </citation>
    <scope>NUCLEOTIDE SEQUENCE [LARGE SCALE GENOMIC DNA]</scope>
    <source>
        <strain evidence="1">ISS1980</strain>
    </source>
</reference>
<protein>
    <submittedName>
        <fullName evidence="1">Uncharacterized protein</fullName>
    </submittedName>
</protein>
<dbReference type="EMBL" id="JYDO01000098">
    <property type="protein sequence ID" value="KRZ71321.1"/>
    <property type="molecule type" value="Genomic_DNA"/>
</dbReference>
<accession>A0A0V1MHR0</accession>
<gene>
    <name evidence="1" type="ORF">T10_8686</name>
</gene>